<comment type="similarity">
    <text evidence="2 4">Belongs to the pyridoxal phosphate-binding protein YggS/PROSC family.</text>
</comment>
<evidence type="ECO:0000313" key="7">
    <source>
        <dbReference type="Proteomes" id="UP000598775"/>
    </source>
</evidence>
<evidence type="ECO:0000259" key="5">
    <source>
        <dbReference type="Pfam" id="PF01168"/>
    </source>
</evidence>
<proteinExistence type="inferred from homology"/>
<name>A0A917B9R5_9MICO</name>
<reference evidence="6 7" key="1">
    <citation type="journal article" date="2014" name="Int. J. Syst. Evol. Microbiol.">
        <title>Complete genome sequence of Corynebacterium casei LMG S-19264T (=DSM 44701T), isolated from a smear-ripened cheese.</title>
        <authorList>
            <consortium name="US DOE Joint Genome Institute (JGI-PGF)"/>
            <person name="Walter F."/>
            <person name="Albersmeier A."/>
            <person name="Kalinowski J."/>
            <person name="Ruckert C."/>
        </authorList>
    </citation>
    <scope>NUCLEOTIDE SEQUENCE [LARGE SCALE GENOMIC DNA]</scope>
    <source>
        <strain evidence="6 7">CGMCC 1.12976</strain>
    </source>
</reference>
<dbReference type="PROSITE" id="PS01211">
    <property type="entry name" value="UPF0001"/>
    <property type="match status" value="1"/>
</dbReference>
<dbReference type="Pfam" id="PF01168">
    <property type="entry name" value="Ala_racemase_N"/>
    <property type="match status" value="1"/>
</dbReference>
<dbReference type="InterPro" id="IPR011078">
    <property type="entry name" value="PyrdxlP_homeostasis"/>
</dbReference>
<evidence type="ECO:0000313" key="6">
    <source>
        <dbReference type="EMBL" id="GGF33404.1"/>
    </source>
</evidence>
<dbReference type="Proteomes" id="UP000598775">
    <property type="component" value="Unassembled WGS sequence"/>
</dbReference>
<evidence type="ECO:0000256" key="1">
    <source>
        <dbReference type="ARBA" id="ARBA00022898"/>
    </source>
</evidence>
<dbReference type="AlphaFoldDB" id="A0A917B9R5"/>
<keyword evidence="7" id="KW-1185">Reference proteome</keyword>
<feature type="modified residue" description="N6-(pyridoxal phosphate)lysine" evidence="2 3">
    <location>
        <position position="45"/>
    </location>
</feature>
<organism evidence="6 7">
    <name type="scientific">Subtercola lobariae</name>
    <dbReference type="NCBI Taxonomy" id="1588641"/>
    <lineage>
        <taxon>Bacteria</taxon>
        <taxon>Bacillati</taxon>
        <taxon>Actinomycetota</taxon>
        <taxon>Actinomycetes</taxon>
        <taxon>Micrococcales</taxon>
        <taxon>Microbacteriaceae</taxon>
        <taxon>Subtercola</taxon>
    </lineage>
</organism>
<protein>
    <recommendedName>
        <fullName evidence="2">Pyridoxal phosphate homeostasis protein</fullName>
        <shortName evidence="2">PLP homeostasis protein</shortName>
    </recommendedName>
</protein>
<dbReference type="InterPro" id="IPR029066">
    <property type="entry name" value="PLP-binding_barrel"/>
</dbReference>
<dbReference type="PANTHER" id="PTHR10146:SF14">
    <property type="entry name" value="PYRIDOXAL PHOSPHATE HOMEOSTASIS PROTEIN"/>
    <property type="match status" value="1"/>
</dbReference>
<comment type="function">
    <text evidence="2">Pyridoxal 5'-phosphate (PLP)-binding protein, which is involved in PLP homeostasis.</text>
</comment>
<dbReference type="EMBL" id="BMGP01000005">
    <property type="protein sequence ID" value="GGF33404.1"/>
    <property type="molecule type" value="Genomic_DNA"/>
</dbReference>
<accession>A0A917B9R5</accession>
<evidence type="ECO:0000256" key="3">
    <source>
        <dbReference type="PIRSR" id="PIRSR004848-1"/>
    </source>
</evidence>
<comment type="cofactor">
    <cofactor evidence="3">
        <name>pyridoxal 5'-phosphate</name>
        <dbReference type="ChEBI" id="CHEBI:597326"/>
    </cofactor>
</comment>
<keyword evidence="1 2" id="KW-0663">Pyridoxal phosphate</keyword>
<dbReference type="Gene3D" id="3.20.20.10">
    <property type="entry name" value="Alanine racemase"/>
    <property type="match status" value="1"/>
</dbReference>
<feature type="domain" description="Alanine racemase N-terminal" evidence="5">
    <location>
        <begin position="40"/>
        <end position="234"/>
    </location>
</feature>
<dbReference type="PIRSF" id="PIRSF004848">
    <property type="entry name" value="YBL036c_PLPDEIII"/>
    <property type="match status" value="1"/>
</dbReference>
<dbReference type="InterPro" id="IPR001608">
    <property type="entry name" value="Ala_racemase_N"/>
</dbReference>
<dbReference type="PANTHER" id="PTHR10146">
    <property type="entry name" value="PROLINE SYNTHETASE CO-TRANSCRIBED BACTERIAL HOMOLOG PROTEIN"/>
    <property type="match status" value="1"/>
</dbReference>
<sequence>MSLSLPHEGERDLAGRLALVRERISDAAHAAGRSVDELTLIVVTKFHDAALLRELAALGIRDFGESRHQEAREKADALADLDPTWHFIGQLQSKKARQVAAYASVIHSIDRAQLADLINTSERVEAGTVIDCFVQVNLTEDPARGGVAPTDAQALAAHIESLPGLRLLGVMGVAPNDGEPQRAFEQLRQVSMDVRQSAPRASAISAGMSNDFAEAIAEGATHLRIGSAITGNRPLQR</sequence>
<evidence type="ECO:0000256" key="2">
    <source>
        <dbReference type="HAMAP-Rule" id="MF_02087"/>
    </source>
</evidence>
<comment type="caution">
    <text evidence="6">The sequence shown here is derived from an EMBL/GenBank/DDBJ whole genome shotgun (WGS) entry which is preliminary data.</text>
</comment>
<dbReference type="CDD" id="cd00635">
    <property type="entry name" value="PLPDE_III_YBL036c_like"/>
    <property type="match status" value="1"/>
</dbReference>
<dbReference type="SUPFAM" id="SSF51419">
    <property type="entry name" value="PLP-binding barrel"/>
    <property type="match status" value="1"/>
</dbReference>
<dbReference type="RefSeq" id="WP_229715332.1">
    <property type="nucleotide sequence ID" value="NZ_BMGP01000005.1"/>
</dbReference>
<dbReference type="HAMAP" id="MF_02087">
    <property type="entry name" value="PLP_homeostasis"/>
    <property type="match status" value="1"/>
</dbReference>
<evidence type="ECO:0000256" key="4">
    <source>
        <dbReference type="RuleBase" id="RU004514"/>
    </source>
</evidence>
<dbReference type="NCBIfam" id="TIGR00044">
    <property type="entry name" value="YggS family pyridoxal phosphate-dependent enzyme"/>
    <property type="match status" value="1"/>
</dbReference>
<dbReference type="GO" id="GO:0030170">
    <property type="term" value="F:pyridoxal phosphate binding"/>
    <property type="evidence" value="ECO:0007669"/>
    <property type="project" value="UniProtKB-UniRule"/>
</dbReference>
<gene>
    <name evidence="6" type="ORF">GCM10011399_28140</name>
</gene>